<evidence type="ECO:0000259" key="6">
    <source>
        <dbReference type="Pfam" id="PF08386"/>
    </source>
</evidence>
<organism evidence="7 8">
    <name type="scientific">Enteractinococcus fodinae</name>
    <dbReference type="NCBI Taxonomy" id="684663"/>
    <lineage>
        <taxon>Bacteria</taxon>
        <taxon>Bacillati</taxon>
        <taxon>Actinomycetota</taxon>
        <taxon>Actinomycetes</taxon>
        <taxon>Micrococcales</taxon>
        <taxon>Micrococcaceae</taxon>
    </lineage>
</organism>
<dbReference type="PROSITE" id="PS51257">
    <property type="entry name" value="PROKAR_LIPOPROTEIN"/>
    <property type="match status" value="1"/>
</dbReference>
<gene>
    <name evidence="7" type="ORF">J2S62_001979</name>
</gene>
<name>A0ABU2B295_9MICC</name>
<evidence type="ECO:0000256" key="2">
    <source>
        <dbReference type="ARBA" id="ARBA00022729"/>
    </source>
</evidence>
<dbReference type="InterPro" id="IPR029058">
    <property type="entry name" value="AB_hydrolase_fold"/>
</dbReference>
<dbReference type="SUPFAM" id="SSF53474">
    <property type="entry name" value="alpha/beta-Hydrolases"/>
    <property type="match status" value="1"/>
</dbReference>
<evidence type="ECO:0000256" key="4">
    <source>
        <dbReference type="SAM" id="SignalP"/>
    </source>
</evidence>
<feature type="signal peptide" evidence="4">
    <location>
        <begin position="1"/>
        <end position="28"/>
    </location>
</feature>
<comment type="similarity">
    <text evidence="1">Belongs to the peptidase S33 family.</text>
</comment>
<dbReference type="InterPro" id="IPR000073">
    <property type="entry name" value="AB_hydrolase_1"/>
</dbReference>
<dbReference type="Proteomes" id="UP001183794">
    <property type="component" value="Unassembled WGS sequence"/>
</dbReference>
<dbReference type="InterPro" id="IPR013595">
    <property type="entry name" value="Pept_S33_TAP-like_C"/>
</dbReference>
<feature type="chain" id="PRO_5047218864" evidence="4">
    <location>
        <begin position="29"/>
        <end position="512"/>
    </location>
</feature>
<dbReference type="Pfam" id="PF00561">
    <property type="entry name" value="Abhydrolase_1"/>
    <property type="match status" value="1"/>
</dbReference>
<evidence type="ECO:0000256" key="1">
    <source>
        <dbReference type="ARBA" id="ARBA00010088"/>
    </source>
</evidence>
<sequence>MAQTLRSLAALGAIAALALTACTGSNDAETDIQRQGEAVPEELASYYDQQIEWQPCEDQVDYQCASVEVPMDYANPADASIDIHLTRAQGTADEQPMLFNPGGPGSSGIDFVQESLSHMLSADLAANISAIGFDPRGVGVSEPVRCVTGEEFDESREESLDSTTPEGWQASIEETQELGQQCIERSGEIVEFVDTASAAKDMDVIRAALDEPKLDYFGLSYGTKLGATYAELFPDNVGKFVLDSVLAPSAETFEVTKAQSAGFEQSLHEWAAWCADSSECNVGQPGDPDSVLTAVTDFIAQVEDEPLTYPNGRSQPVSDLFFGIVMPLYSRDSWDLLATAFEQGIDGNFETSDYQPLFLVFADAYHGRDASGEYTNNTDAFQAINCLDYSGTEKTFEQAAAEAEELAEHAPIFGPHMSYSSGCNGWPFEPAEPVGEITAEGSDPIIVTSLTSDPATPLHFSHELAEQLDNSIHITVEGEGHGAYSPENECIVDAIDGYILNDELPEDGLVCQ</sequence>
<dbReference type="Pfam" id="PF08386">
    <property type="entry name" value="Abhydrolase_4"/>
    <property type="match status" value="1"/>
</dbReference>
<dbReference type="PANTHER" id="PTHR43248">
    <property type="entry name" value="2-SUCCINYL-6-HYDROXY-2,4-CYCLOHEXADIENE-1-CARBOXYLATE SYNTHASE"/>
    <property type="match status" value="1"/>
</dbReference>
<reference evidence="7 8" key="1">
    <citation type="submission" date="2023-07" db="EMBL/GenBank/DDBJ databases">
        <title>Sequencing the genomes of 1000 actinobacteria strains.</title>
        <authorList>
            <person name="Klenk H.-P."/>
        </authorList>
    </citation>
    <scope>NUCLEOTIDE SEQUENCE [LARGE SCALE GENOMIC DNA]</scope>
    <source>
        <strain evidence="7 8">DSM 22966</strain>
    </source>
</reference>
<evidence type="ECO:0000313" key="8">
    <source>
        <dbReference type="Proteomes" id="UP001183794"/>
    </source>
</evidence>
<evidence type="ECO:0000313" key="7">
    <source>
        <dbReference type="EMBL" id="MDR7347722.1"/>
    </source>
</evidence>
<feature type="domain" description="AB hydrolase-1" evidence="5">
    <location>
        <begin position="96"/>
        <end position="279"/>
    </location>
</feature>
<comment type="caution">
    <text evidence="7">The sequence shown here is derived from an EMBL/GenBank/DDBJ whole genome shotgun (WGS) entry which is preliminary data.</text>
</comment>
<dbReference type="PANTHER" id="PTHR43248:SF29">
    <property type="entry name" value="TRIPEPTIDYL AMINOPEPTIDASE"/>
    <property type="match status" value="1"/>
</dbReference>
<proteinExistence type="inferred from homology"/>
<accession>A0ABU2B295</accession>
<evidence type="ECO:0000259" key="5">
    <source>
        <dbReference type="Pfam" id="PF00561"/>
    </source>
</evidence>
<keyword evidence="8" id="KW-1185">Reference proteome</keyword>
<feature type="domain" description="Peptidase S33 tripeptidyl aminopeptidase-like C-terminal" evidence="6">
    <location>
        <begin position="411"/>
        <end position="511"/>
    </location>
</feature>
<keyword evidence="3" id="KW-0378">Hydrolase</keyword>
<keyword evidence="2 4" id="KW-0732">Signal</keyword>
<evidence type="ECO:0000256" key="3">
    <source>
        <dbReference type="ARBA" id="ARBA00022801"/>
    </source>
</evidence>
<dbReference type="EMBL" id="JAVDYJ010000001">
    <property type="protein sequence ID" value="MDR7347722.1"/>
    <property type="molecule type" value="Genomic_DNA"/>
</dbReference>
<dbReference type="InterPro" id="IPR051601">
    <property type="entry name" value="Serine_prot/Carboxylest_S33"/>
</dbReference>
<dbReference type="Gene3D" id="3.40.50.1820">
    <property type="entry name" value="alpha/beta hydrolase"/>
    <property type="match status" value="1"/>
</dbReference>
<dbReference type="RefSeq" id="WP_310174263.1">
    <property type="nucleotide sequence ID" value="NZ_BAABHE010000002.1"/>
</dbReference>
<protein>
    <submittedName>
        <fullName evidence="7">Pimeloyl-ACP methyl ester carboxylesterase</fullName>
    </submittedName>
</protein>